<accession>A0A9J5YXQ5</accession>
<protein>
    <submittedName>
        <fullName evidence="1">Uncharacterized protein</fullName>
    </submittedName>
</protein>
<gene>
    <name evidence="1" type="ORF">H5410_026869</name>
</gene>
<evidence type="ECO:0000313" key="1">
    <source>
        <dbReference type="EMBL" id="KAG5605377.1"/>
    </source>
</evidence>
<dbReference type="AlphaFoldDB" id="A0A9J5YXQ5"/>
<sequence length="191" mass="21562">MYRGMKRCYELFKDGMSFILEKASSFDGLAETVLVVYGSKFSTKRSQFQWVASVICGRLGCTITPQTLSIATSKRSFYQELVETTNRNNWKLIQLALALPKMIDNTTTNAMRGSVTKVDNLNVRVGVIEGAVTNMQVEVEKWKGKAHTGDRADTINELTERMDGNTEEVRVIVEIQRLIWSCKGPCLSFIF</sequence>
<keyword evidence="2" id="KW-1185">Reference proteome</keyword>
<organism evidence="1 2">
    <name type="scientific">Solanum commersonii</name>
    <name type="common">Commerson's wild potato</name>
    <name type="synonym">Commerson's nightshade</name>
    <dbReference type="NCBI Taxonomy" id="4109"/>
    <lineage>
        <taxon>Eukaryota</taxon>
        <taxon>Viridiplantae</taxon>
        <taxon>Streptophyta</taxon>
        <taxon>Embryophyta</taxon>
        <taxon>Tracheophyta</taxon>
        <taxon>Spermatophyta</taxon>
        <taxon>Magnoliopsida</taxon>
        <taxon>eudicotyledons</taxon>
        <taxon>Gunneridae</taxon>
        <taxon>Pentapetalae</taxon>
        <taxon>asterids</taxon>
        <taxon>lamiids</taxon>
        <taxon>Solanales</taxon>
        <taxon>Solanaceae</taxon>
        <taxon>Solanoideae</taxon>
        <taxon>Solaneae</taxon>
        <taxon>Solanum</taxon>
    </lineage>
</organism>
<proteinExistence type="predicted"/>
<dbReference type="Proteomes" id="UP000824120">
    <property type="component" value="Chromosome 5"/>
</dbReference>
<comment type="caution">
    <text evidence="1">The sequence shown here is derived from an EMBL/GenBank/DDBJ whole genome shotgun (WGS) entry which is preliminary data.</text>
</comment>
<evidence type="ECO:0000313" key="2">
    <source>
        <dbReference type="Proteomes" id="UP000824120"/>
    </source>
</evidence>
<name>A0A9J5YXQ5_SOLCO</name>
<reference evidence="1 2" key="1">
    <citation type="submission" date="2020-09" db="EMBL/GenBank/DDBJ databases">
        <title>De no assembly of potato wild relative species, Solanum commersonii.</title>
        <authorList>
            <person name="Cho K."/>
        </authorList>
    </citation>
    <scope>NUCLEOTIDE SEQUENCE [LARGE SCALE GENOMIC DNA]</scope>
    <source>
        <strain evidence="1">LZ3.2</strain>
        <tissue evidence="1">Leaf</tissue>
    </source>
</reference>
<dbReference type="EMBL" id="JACXVP010000005">
    <property type="protein sequence ID" value="KAG5605377.1"/>
    <property type="molecule type" value="Genomic_DNA"/>
</dbReference>